<dbReference type="GO" id="GO:0005524">
    <property type="term" value="F:ATP binding"/>
    <property type="evidence" value="ECO:0007669"/>
    <property type="project" value="InterPro"/>
</dbReference>
<reference evidence="8 9" key="1">
    <citation type="submission" date="2018-07" db="EMBL/GenBank/DDBJ databases">
        <title>Anaerosacharophilus polymeroproducens gen. nov. sp. nov., an anaerobic bacterium isolated from salt field.</title>
        <authorList>
            <person name="Kim W."/>
            <person name="Yang S.-H."/>
            <person name="Oh J."/>
            <person name="Lee J.-H."/>
            <person name="Kwon K.K."/>
        </authorList>
    </citation>
    <scope>NUCLEOTIDE SEQUENCE [LARGE SCALE GENOMIC DNA]</scope>
    <source>
        <strain evidence="8 9">MCWD5</strain>
    </source>
</reference>
<dbReference type="HAMAP" id="MF_00031">
    <property type="entry name" value="DNA_HJ_migration_RuvA"/>
    <property type="match status" value="1"/>
</dbReference>
<comment type="caution">
    <text evidence="6">Lacks conserved residue(s) required for the propagation of feature annotation.</text>
</comment>
<dbReference type="Proteomes" id="UP000255036">
    <property type="component" value="Unassembled WGS sequence"/>
</dbReference>
<dbReference type="NCBIfam" id="TIGR00084">
    <property type="entry name" value="ruvA"/>
    <property type="match status" value="1"/>
</dbReference>
<dbReference type="CDD" id="cd14332">
    <property type="entry name" value="UBA_RuvA_C"/>
    <property type="match status" value="1"/>
</dbReference>
<dbReference type="GO" id="GO:0048476">
    <property type="term" value="C:Holliday junction resolvase complex"/>
    <property type="evidence" value="ECO:0007669"/>
    <property type="project" value="UniProtKB-UniRule"/>
</dbReference>
<dbReference type="InterPro" id="IPR011114">
    <property type="entry name" value="RuvA_C"/>
</dbReference>
<accession>A0A371AU66</accession>
<dbReference type="AlphaFoldDB" id="A0A371AU66"/>
<dbReference type="InterPro" id="IPR010994">
    <property type="entry name" value="RuvA_2-like"/>
</dbReference>
<feature type="domain" description="Helix-hairpin-helix DNA-binding motif class 1" evidence="7">
    <location>
        <begin position="73"/>
        <end position="92"/>
    </location>
</feature>
<organism evidence="8 9">
    <name type="scientific">Anaerosacchariphilus polymeriproducens</name>
    <dbReference type="NCBI Taxonomy" id="1812858"/>
    <lineage>
        <taxon>Bacteria</taxon>
        <taxon>Bacillati</taxon>
        <taxon>Bacillota</taxon>
        <taxon>Clostridia</taxon>
        <taxon>Lachnospirales</taxon>
        <taxon>Lachnospiraceae</taxon>
        <taxon>Anaerosacchariphilus</taxon>
    </lineage>
</organism>
<dbReference type="Gene3D" id="2.40.50.140">
    <property type="entry name" value="Nucleic acid-binding proteins"/>
    <property type="match status" value="1"/>
</dbReference>
<dbReference type="GO" id="GO:0009378">
    <property type="term" value="F:four-way junction helicase activity"/>
    <property type="evidence" value="ECO:0007669"/>
    <property type="project" value="InterPro"/>
</dbReference>
<dbReference type="GO" id="GO:0009379">
    <property type="term" value="C:Holliday junction helicase complex"/>
    <property type="evidence" value="ECO:0007669"/>
    <property type="project" value="InterPro"/>
</dbReference>
<dbReference type="InterPro" id="IPR012340">
    <property type="entry name" value="NA-bd_OB-fold"/>
</dbReference>
<keyword evidence="5 6" id="KW-0234">DNA repair</keyword>
<keyword evidence="4 6" id="KW-0233">DNA recombination</keyword>
<comment type="similarity">
    <text evidence="6">Belongs to the RuvA family.</text>
</comment>
<dbReference type="SUPFAM" id="SSF46929">
    <property type="entry name" value="DNA helicase RuvA subunit, C-terminal domain"/>
    <property type="match status" value="1"/>
</dbReference>
<dbReference type="SMART" id="SM00278">
    <property type="entry name" value="HhH1"/>
    <property type="match status" value="2"/>
</dbReference>
<dbReference type="InterPro" id="IPR013849">
    <property type="entry name" value="DNA_helicase_Holl-junc_RuvA_I"/>
</dbReference>
<evidence type="ECO:0000256" key="6">
    <source>
        <dbReference type="HAMAP-Rule" id="MF_00031"/>
    </source>
</evidence>
<dbReference type="SUPFAM" id="SSF47781">
    <property type="entry name" value="RuvA domain 2-like"/>
    <property type="match status" value="1"/>
</dbReference>
<keyword evidence="9" id="KW-1185">Reference proteome</keyword>
<dbReference type="GO" id="GO:0005737">
    <property type="term" value="C:cytoplasm"/>
    <property type="evidence" value="ECO:0007669"/>
    <property type="project" value="UniProtKB-SubCell"/>
</dbReference>
<dbReference type="OrthoDB" id="5293449at2"/>
<dbReference type="RefSeq" id="WP_115482449.1">
    <property type="nucleotide sequence ID" value="NZ_QRCT01000034.1"/>
</dbReference>
<dbReference type="Pfam" id="PF07499">
    <property type="entry name" value="RuvA_C"/>
    <property type="match status" value="1"/>
</dbReference>
<keyword evidence="2 6" id="KW-0227">DNA damage</keyword>
<evidence type="ECO:0000256" key="5">
    <source>
        <dbReference type="ARBA" id="ARBA00023204"/>
    </source>
</evidence>
<name>A0A371AU66_9FIRM</name>
<evidence type="ECO:0000256" key="3">
    <source>
        <dbReference type="ARBA" id="ARBA00023125"/>
    </source>
</evidence>
<dbReference type="Pfam" id="PF14520">
    <property type="entry name" value="HHH_5"/>
    <property type="match status" value="1"/>
</dbReference>
<dbReference type="GO" id="GO:0006281">
    <property type="term" value="P:DNA repair"/>
    <property type="evidence" value="ECO:0007669"/>
    <property type="project" value="UniProtKB-UniRule"/>
</dbReference>
<dbReference type="GO" id="GO:0006310">
    <property type="term" value="P:DNA recombination"/>
    <property type="evidence" value="ECO:0007669"/>
    <property type="project" value="UniProtKB-UniRule"/>
</dbReference>
<comment type="domain">
    <text evidence="6">Has three domains with a flexible linker between the domains II and III and assumes an 'L' shape. Domain III is highly mobile and contacts RuvB.</text>
</comment>
<proteinExistence type="inferred from homology"/>
<gene>
    <name evidence="6" type="primary">ruvA</name>
    <name evidence="8" type="ORF">DWV06_12160</name>
</gene>
<dbReference type="EMBL" id="QRCT01000034">
    <property type="protein sequence ID" value="RDU23107.1"/>
    <property type="molecule type" value="Genomic_DNA"/>
</dbReference>
<dbReference type="Pfam" id="PF01330">
    <property type="entry name" value="RuvA_N"/>
    <property type="match status" value="1"/>
</dbReference>
<feature type="region of interest" description="Domain III" evidence="6">
    <location>
        <begin position="157"/>
        <end position="205"/>
    </location>
</feature>
<evidence type="ECO:0000259" key="7">
    <source>
        <dbReference type="SMART" id="SM00278"/>
    </source>
</evidence>
<keyword evidence="1 6" id="KW-0963">Cytoplasm</keyword>
<dbReference type="GO" id="GO:0000400">
    <property type="term" value="F:four-way junction DNA binding"/>
    <property type="evidence" value="ECO:0007669"/>
    <property type="project" value="UniProtKB-UniRule"/>
</dbReference>
<sequence>MISYIKGEIIDIQDDLLIMETNQIGYNIKISTQTASMLPAIGEDTKIYTYLHVREDAVQLFGFSTKDDLNIFKLLIGVNGIGPKGALGILSALSADDLRFAVLGDDVKTISKAPGIGTKTAQRLIIELKDKLNLEDAFEQKLENKELQNTELVNGQDAKSEAVQALIALGYTSAEAIKAVKQVKNIKDMDAEAILKESLKQISFM</sequence>
<dbReference type="Gene3D" id="1.10.150.20">
    <property type="entry name" value="5' to 3' exonuclease, C-terminal subdomain"/>
    <property type="match status" value="1"/>
</dbReference>
<dbReference type="Gene3D" id="1.10.8.10">
    <property type="entry name" value="DNA helicase RuvA subunit, C-terminal domain"/>
    <property type="match status" value="1"/>
</dbReference>
<comment type="subunit">
    <text evidence="6">Homotetramer. Forms an RuvA(8)-RuvB(12)-Holliday junction (HJ) complex. HJ DNA is sandwiched between 2 RuvA tetramers; dsDNA enters through RuvA and exits via RuvB. An RuvB hexamer assembles on each DNA strand where it exits the tetramer. Each RuvB hexamer is contacted by two RuvA subunits (via domain III) on 2 adjacent RuvB subunits; this complex drives branch migration. In the full resolvosome a probable DNA-RuvA(4)-RuvB(12)-RuvC(2) complex forms which resolves the HJ.</text>
</comment>
<dbReference type="SUPFAM" id="SSF50249">
    <property type="entry name" value="Nucleic acid-binding proteins"/>
    <property type="match status" value="1"/>
</dbReference>
<feature type="region of interest" description="Domain I" evidence="6">
    <location>
        <begin position="1"/>
        <end position="64"/>
    </location>
</feature>
<comment type="caution">
    <text evidence="8">The sequence shown here is derived from an EMBL/GenBank/DDBJ whole genome shotgun (WGS) entry which is preliminary data.</text>
</comment>
<evidence type="ECO:0000313" key="8">
    <source>
        <dbReference type="EMBL" id="RDU23107.1"/>
    </source>
</evidence>
<comment type="function">
    <text evidence="6">The RuvA-RuvB-RuvC complex processes Holliday junction (HJ) DNA during genetic recombination and DNA repair, while the RuvA-RuvB complex plays an important role in the rescue of blocked DNA replication forks via replication fork reversal (RFR). RuvA specifically binds to HJ cruciform DNA, conferring on it an open structure. The RuvB hexamer acts as an ATP-dependent pump, pulling dsDNA into and through the RuvAB complex. HJ branch migration allows RuvC to scan DNA until it finds its consensus sequence, where it cleaves and resolves the cruciform DNA.</text>
</comment>
<protein>
    <recommendedName>
        <fullName evidence="6">Holliday junction branch migration complex subunit RuvA</fullName>
    </recommendedName>
</protein>
<dbReference type="InterPro" id="IPR000085">
    <property type="entry name" value="RuvA"/>
</dbReference>
<evidence type="ECO:0000256" key="4">
    <source>
        <dbReference type="ARBA" id="ARBA00023172"/>
    </source>
</evidence>
<keyword evidence="3 6" id="KW-0238">DNA-binding</keyword>
<dbReference type="InterPro" id="IPR003583">
    <property type="entry name" value="Hlx-hairpin-Hlx_DNA-bd_motif"/>
</dbReference>
<comment type="subcellular location">
    <subcellularLocation>
        <location evidence="6">Cytoplasm</location>
    </subcellularLocation>
</comment>
<evidence type="ECO:0000256" key="2">
    <source>
        <dbReference type="ARBA" id="ARBA00022763"/>
    </source>
</evidence>
<evidence type="ECO:0000313" key="9">
    <source>
        <dbReference type="Proteomes" id="UP000255036"/>
    </source>
</evidence>
<evidence type="ECO:0000256" key="1">
    <source>
        <dbReference type="ARBA" id="ARBA00022490"/>
    </source>
</evidence>
<dbReference type="InterPro" id="IPR036267">
    <property type="entry name" value="RuvA_C_sf"/>
</dbReference>
<feature type="domain" description="Helix-hairpin-helix DNA-binding motif class 1" evidence="7">
    <location>
        <begin position="108"/>
        <end position="127"/>
    </location>
</feature>